<evidence type="ECO:0000256" key="11">
    <source>
        <dbReference type="ARBA" id="ARBA00047469"/>
    </source>
</evidence>
<protein>
    <recommendedName>
        <fullName evidence="3">leucine--tRNA ligase</fullName>
        <ecNumber evidence="3">6.1.1.4</ecNumber>
    </recommendedName>
    <alternativeName>
        <fullName evidence="10">Leucyl-tRNA synthetase</fullName>
    </alternativeName>
</protein>
<evidence type="ECO:0000256" key="1">
    <source>
        <dbReference type="ARBA" id="ARBA00004173"/>
    </source>
</evidence>
<evidence type="ECO:0000256" key="3">
    <source>
        <dbReference type="ARBA" id="ARBA00013164"/>
    </source>
</evidence>
<keyword evidence="5 15" id="KW-0436">Ligase</keyword>
<dbReference type="InterPro" id="IPR013155">
    <property type="entry name" value="M/V/L/I-tRNA-synth_anticd-bd"/>
</dbReference>
<dbReference type="EC" id="6.1.1.4" evidence="3"/>
<dbReference type="SUPFAM" id="SSF47323">
    <property type="entry name" value="Anticodon-binding domain of a subclass of class I aminoacyl-tRNA synthetases"/>
    <property type="match status" value="1"/>
</dbReference>
<reference evidence="15" key="1">
    <citation type="submission" date="2018-06" db="EMBL/GenBank/DDBJ databases">
        <authorList>
            <person name="Zhirakovskaya E."/>
        </authorList>
    </citation>
    <scope>NUCLEOTIDE SEQUENCE</scope>
</reference>
<gene>
    <name evidence="15" type="ORF">MNBD_BACTEROID05-945</name>
</gene>
<dbReference type="FunFam" id="1.10.730.10:FF:000011">
    <property type="entry name" value="Leucine--tRNA ligase chloroplastic/mitochondrial"/>
    <property type="match status" value="1"/>
</dbReference>
<keyword evidence="8" id="KW-0648">Protein biosynthesis</keyword>
<comment type="catalytic activity">
    <reaction evidence="11">
        <text>tRNA(Leu) + L-leucine + ATP = L-leucyl-tRNA(Leu) + AMP + diphosphate</text>
        <dbReference type="Rhea" id="RHEA:11688"/>
        <dbReference type="Rhea" id="RHEA-COMP:9613"/>
        <dbReference type="Rhea" id="RHEA-COMP:9622"/>
        <dbReference type="ChEBI" id="CHEBI:30616"/>
        <dbReference type="ChEBI" id="CHEBI:33019"/>
        <dbReference type="ChEBI" id="CHEBI:57427"/>
        <dbReference type="ChEBI" id="CHEBI:78442"/>
        <dbReference type="ChEBI" id="CHEBI:78494"/>
        <dbReference type="ChEBI" id="CHEBI:456215"/>
        <dbReference type="EC" id="6.1.1.4"/>
    </reaction>
</comment>
<dbReference type="SUPFAM" id="SSF50677">
    <property type="entry name" value="ValRS/IleRS/LeuRS editing domain"/>
    <property type="match status" value="1"/>
</dbReference>
<keyword evidence="9 15" id="KW-0030">Aminoacyl-tRNA synthetase</keyword>
<evidence type="ECO:0000256" key="6">
    <source>
        <dbReference type="ARBA" id="ARBA00022741"/>
    </source>
</evidence>
<evidence type="ECO:0000256" key="2">
    <source>
        <dbReference type="ARBA" id="ARBA00005594"/>
    </source>
</evidence>
<evidence type="ECO:0000256" key="8">
    <source>
        <dbReference type="ARBA" id="ARBA00022917"/>
    </source>
</evidence>
<dbReference type="InterPro" id="IPR009008">
    <property type="entry name" value="Val/Leu/Ile-tRNA-synth_edit"/>
</dbReference>
<evidence type="ECO:0000256" key="9">
    <source>
        <dbReference type="ARBA" id="ARBA00023146"/>
    </source>
</evidence>
<keyword evidence="4" id="KW-0963">Cytoplasm</keyword>
<name>A0A3B0U0N8_9ZZZZ</name>
<dbReference type="Pfam" id="PF08264">
    <property type="entry name" value="Anticodon_1"/>
    <property type="match status" value="1"/>
</dbReference>
<feature type="domain" description="Leucyl-tRNA synthetase editing" evidence="14">
    <location>
        <begin position="1"/>
        <end position="151"/>
    </location>
</feature>
<dbReference type="PANTHER" id="PTHR43740">
    <property type="entry name" value="LEUCYL-TRNA SYNTHETASE"/>
    <property type="match status" value="1"/>
</dbReference>
<evidence type="ECO:0000256" key="7">
    <source>
        <dbReference type="ARBA" id="ARBA00022840"/>
    </source>
</evidence>
<dbReference type="GO" id="GO:0005524">
    <property type="term" value="F:ATP binding"/>
    <property type="evidence" value="ECO:0007669"/>
    <property type="project" value="UniProtKB-KW"/>
</dbReference>
<dbReference type="GO" id="GO:0005739">
    <property type="term" value="C:mitochondrion"/>
    <property type="evidence" value="ECO:0007669"/>
    <property type="project" value="UniProtKB-SubCell"/>
</dbReference>
<sequence>VVLAPEHPYVEELIQGTPNEGDIKSFIDDVSNVSKADRVSGEAGKGGVFTGRHCINPVNGQQVPIWIADYVLMDYGTGAIMAVPTHDQRDFLFAKKHGLPMQIVIEDPKKPNQSADDLLQAFENEGVLVGSKQFDGLKNKDAIKKIGQWMEDESMGKMSVHWRLRDWLISRQRYWGTPIPMVYCDACGVVPVAEDALPVELPSGVKITGEGGSPLAKCEDFVNVNCPKCSAKARRETDTMATFFDSSWYYLRYCSANNENVVFDKKEAGYWMGVDQYVGGIEHAILHLLYSRFFTKFFKDIGLVTFDEPFDRLLTQGMVLKNGEVMSKSRGNTVDPDSIIEKFGADALRLFILFAAPPQDQLEWNEKGIEGSWRFLNRVWNLVENRYVAQEDNVDKNQMDEDDLELERERHATIKKLTADLSKDYKFNTAISSMMILMNKIDKYKFESDQQVKQVILNRSAQTMVFLLAPFAPHMCEELYQLLGGEKKSISQDQWPTYDEDILKQDVVQIIVQVNGKLRAKCDVAADSSQEQIKEIALADDRVQSFVAGKEIKKFIYIPGKLANIVV</sequence>
<dbReference type="InterPro" id="IPR014729">
    <property type="entry name" value="Rossmann-like_a/b/a_fold"/>
</dbReference>
<evidence type="ECO:0000256" key="10">
    <source>
        <dbReference type="ARBA" id="ARBA00030520"/>
    </source>
</evidence>
<dbReference type="CDD" id="cd07958">
    <property type="entry name" value="Anticodon_Ia_Leu_BEm"/>
    <property type="match status" value="1"/>
</dbReference>
<keyword evidence="7" id="KW-0067">ATP-binding</keyword>
<dbReference type="InterPro" id="IPR025709">
    <property type="entry name" value="Leu_tRNA-synth_edit"/>
</dbReference>
<dbReference type="Gene3D" id="1.10.730.10">
    <property type="entry name" value="Isoleucyl-tRNA Synthetase, Domain 1"/>
    <property type="match status" value="1"/>
</dbReference>
<evidence type="ECO:0000259" key="13">
    <source>
        <dbReference type="Pfam" id="PF08264"/>
    </source>
</evidence>
<accession>A0A3B0U0N8</accession>
<evidence type="ECO:0000256" key="5">
    <source>
        <dbReference type="ARBA" id="ARBA00022598"/>
    </source>
</evidence>
<proteinExistence type="inferred from homology"/>
<evidence type="ECO:0000259" key="14">
    <source>
        <dbReference type="Pfam" id="PF13603"/>
    </source>
</evidence>
<dbReference type="Pfam" id="PF00133">
    <property type="entry name" value="tRNA-synt_1"/>
    <property type="match status" value="1"/>
</dbReference>
<dbReference type="GO" id="GO:0004823">
    <property type="term" value="F:leucine-tRNA ligase activity"/>
    <property type="evidence" value="ECO:0007669"/>
    <property type="project" value="UniProtKB-EC"/>
</dbReference>
<dbReference type="InterPro" id="IPR002300">
    <property type="entry name" value="aa-tRNA-synth_Ia"/>
</dbReference>
<dbReference type="GO" id="GO:0006429">
    <property type="term" value="P:leucyl-tRNA aminoacylation"/>
    <property type="evidence" value="ECO:0007669"/>
    <property type="project" value="InterPro"/>
</dbReference>
<comment type="subcellular location">
    <subcellularLocation>
        <location evidence="1">Mitochondrion</location>
    </subcellularLocation>
</comment>
<dbReference type="SUPFAM" id="SSF52374">
    <property type="entry name" value="Nucleotidylyl transferase"/>
    <property type="match status" value="1"/>
</dbReference>
<keyword evidence="6" id="KW-0547">Nucleotide-binding</keyword>
<dbReference type="AlphaFoldDB" id="A0A3B0U0N8"/>
<dbReference type="Pfam" id="PF13603">
    <property type="entry name" value="tRNA-synt_1_2"/>
    <property type="match status" value="1"/>
</dbReference>
<evidence type="ECO:0000313" key="15">
    <source>
        <dbReference type="EMBL" id="VAW19267.1"/>
    </source>
</evidence>
<dbReference type="FunFam" id="3.10.20.590:FF:000001">
    <property type="entry name" value="Leucine--tRNA ligase"/>
    <property type="match status" value="1"/>
</dbReference>
<dbReference type="EMBL" id="UOEN01000460">
    <property type="protein sequence ID" value="VAW19267.1"/>
    <property type="molecule type" value="Genomic_DNA"/>
</dbReference>
<dbReference type="GO" id="GO:0005829">
    <property type="term" value="C:cytosol"/>
    <property type="evidence" value="ECO:0007669"/>
    <property type="project" value="TreeGrafter"/>
</dbReference>
<dbReference type="Gene3D" id="3.40.50.620">
    <property type="entry name" value="HUPs"/>
    <property type="match status" value="1"/>
</dbReference>
<dbReference type="Gene3D" id="3.10.20.590">
    <property type="match status" value="1"/>
</dbReference>
<feature type="non-terminal residue" evidence="15">
    <location>
        <position position="1"/>
    </location>
</feature>
<dbReference type="PRINTS" id="PR00985">
    <property type="entry name" value="TRNASYNTHLEU"/>
</dbReference>
<dbReference type="InterPro" id="IPR009080">
    <property type="entry name" value="tRNAsynth_Ia_anticodon-bd"/>
</dbReference>
<evidence type="ECO:0000256" key="4">
    <source>
        <dbReference type="ARBA" id="ARBA00022490"/>
    </source>
</evidence>
<organism evidence="15">
    <name type="scientific">hydrothermal vent metagenome</name>
    <dbReference type="NCBI Taxonomy" id="652676"/>
    <lineage>
        <taxon>unclassified sequences</taxon>
        <taxon>metagenomes</taxon>
        <taxon>ecological metagenomes</taxon>
    </lineage>
</organism>
<dbReference type="NCBIfam" id="TIGR00396">
    <property type="entry name" value="leuS_bact"/>
    <property type="match status" value="1"/>
</dbReference>
<feature type="domain" description="Aminoacyl-tRNA synthetase class Ia" evidence="12">
    <location>
        <begin position="161"/>
        <end position="362"/>
    </location>
</feature>
<dbReference type="GO" id="GO:0002161">
    <property type="term" value="F:aminoacyl-tRNA deacylase activity"/>
    <property type="evidence" value="ECO:0007669"/>
    <property type="project" value="InterPro"/>
</dbReference>
<dbReference type="PANTHER" id="PTHR43740:SF2">
    <property type="entry name" value="LEUCINE--TRNA LIGASE, MITOCHONDRIAL"/>
    <property type="match status" value="1"/>
</dbReference>
<dbReference type="FunFam" id="3.40.50.620:FF:000100">
    <property type="entry name" value="probable leucine--tRNA ligase, mitochondrial"/>
    <property type="match status" value="1"/>
</dbReference>
<evidence type="ECO:0000259" key="12">
    <source>
        <dbReference type="Pfam" id="PF00133"/>
    </source>
</evidence>
<feature type="domain" description="Methionyl/Valyl/Leucyl/Isoleucyl-tRNA synthetase anticodon-binding" evidence="13">
    <location>
        <begin position="405"/>
        <end position="529"/>
    </location>
</feature>
<comment type="similarity">
    <text evidence="2">Belongs to the class-I aminoacyl-tRNA synthetase family.</text>
</comment>
<dbReference type="InterPro" id="IPR002302">
    <property type="entry name" value="Leu-tRNA-ligase"/>
</dbReference>